<proteinExistence type="predicted"/>
<evidence type="ECO:0000313" key="2">
    <source>
        <dbReference type="Proteomes" id="UP001142078"/>
    </source>
</evidence>
<evidence type="ECO:0000313" key="1">
    <source>
        <dbReference type="EMBL" id="MCR2044747.1"/>
    </source>
</evidence>
<protein>
    <submittedName>
        <fullName evidence="1">Uncharacterized protein</fullName>
    </submittedName>
</protein>
<reference evidence="1" key="1">
    <citation type="submission" date="2022-07" db="EMBL/GenBank/DDBJ databases">
        <title>Enhanced cultured diversity of the mouse gut microbiota enables custom-made synthetic communities.</title>
        <authorList>
            <person name="Afrizal A."/>
        </authorList>
    </citation>
    <scope>NUCLEOTIDE SEQUENCE</scope>
    <source>
        <strain evidence="1">DSM 29482</strain>
    </source>
</reference>
<comment type="caution">
    <text evidence="1">The sequence shown here is derived from an EMBL/GenBank/DDBJ whole genome shotgun (WGS) entry which is preliminary data.</text>
</comment>
<dbReference type="EMBL" id="JANJZL010000008">
    <property type="protein sequence ID" value="MCR2044747.1"/>
    <property type="molecule type" value="Genomic_DNA"/>
</dbReference>
<dbReference type="RefSeq" id="WP_257490568.1">
    <property type="nucleotide sequence ID" value="NZ_CABKTM010000007.1"/>
</dbReference>
<dbReference type="AlphaFoldDB" id="A0A9X2S7I1"/>
<dbReference type="Proteomes" id="UP001142078">
    <property type="component" value="Unassembled WGS sequence"/>
</dbReference>
<name>A0A9X2S7I1_9FIRM</name>
<sequence length="42" mass="4902">MYIYEIIEQIVSEKWNSNFLVSGLYFTLETSNFISSPSLYSS</sequence>
<keyword evidence="2" id="KW-1185">Reference proteome</keyword>
<gene>
    <name evidence="1" type="ORF">NSA23_11590</name>
</gene>
<organism evidence="1 2">
    <name type="scientific">Anaerosalibacter massiliensis</name>
    <dbReference type="NCBI Taxonomy" id="1347392"/>
    <lineage>
        <taxon>Bacteria</taxon>
        <taxon>Bacillati</taxon>
        <taxon>Bacillota</taxon>
        <taxon>Tissierellia</taxon>
        <taxon>Tissierellales</taxon>
        <taxon>Sporanaerobacteraceae</taxon>
        <taxon>Anaerosalibacter</taxon>
    </lineage>
</organism>
<accession>A0A9X2S7I1</accession>